<sequence length="243" mass="27608">MKKQFSISVAQPCTEKWENFKPSEEGHFCSSCNKNVIDFTRMNELEIINFFKDNTAKTCGKFLPDQLKNYNQLNAPTIITGAKLFRATTIALILMLITKPVLAKKITTKTVIENVNSLKTEEVDKDTVIAKQSHLVRGIIKDEYGETLPGANILLKGTNIGVIADINGYFEFPKPLQAGDVLLIYFIGFKRLEYKVPQRSEEEVIELVLVMDIEIMGEVAFNEIYSEETVGMKGIWQKVKNWF</sequence>
<dbReference type="Pfam" id="PF13715">
    <property type="entry name" value="CarbopepD_reg_2"/>
    <property type="match status" value="1"/>
</dbReference>
<keyword evidence="2" id="KW-1185">Reference proteome</keyword>
<evidence type="ECO:0000313" key="2">
    <source>
        <dbReference type="Proteomes" id="UP000636010"/>
    </source>
</evidence>
<protein>
    <recommendedName>
        <fullName evidence="3">TonB-dependent receptor plug domain-containing protein</fullName>
    </recommendedName>
</protein>
<organism evidence="1 2">
    <name type="scientific">Marivirga lumbricoides</name>
    <dbReference type="NCBI Taxonomy" id="1046115"/>
    <lineage>
        <taxon>Bacteria</taxon>
        <taxon>Pseudomonadati</taxon>
        <taxon>Bacteroidota</taxon>
        <taxon>Cytophagia</taxon>
        <taxon>Cytophagales</taxon>
        <taxon>Marivirgaceae</taxon>
        <taxon>Marivirga</taxon>
    </lineage>
</organism>
<dbReference type="InterPro" id="IPR008969">
    <property type="entry name" value="CarboxyPept-like_regulatory"/>
</dbReference>
<evidence type="ECO:0000313" key="1">
    <source>
        <dbReference type="EMBL" id="GGC34988.1"/>
    </source>
</evidence>
<proteinExistence type="predicted"/>
<dbReference type="Proteomes" id="UP000636010">
    <property type="component" value="Unassembled WGS sequence"/>
</dbReference>
<name>A0ABQ1M600_9BACT</name>
<comment type="caution">
    <text evidence="1">The sequence shown here is derived from an EMBL/GenBank/DDBJ whole genome shotgun (WGS) entry which is preliminary data.</text>
</comment>
<accession>A0ABQ1M600</accession>
<dbReference type="EMBL" id="BMEC01000006">
    <property type="protein sequence ID" value="GGC34988.1"/>
    <property type="molecule type" value="Genomic_DNA"/>
</dbReference>
<reference evidence="2" key="1">
    <citation type="journal article" date="2019" name="Int. J. Syst. Evol. Microbiol.">
        <title>The Global Catalogue of Microorganisms (GCM) 10K type strain sequencing project: providing services to taxonomists for standard genome sequencing and annotation.</title>
        <authorList>
            <consortium name="The Broad Institute Genomics Platform"/>
            <consortium name="The Broad Institute Genome Sequencing Center for Infectious Disease"/>
            <person name="Wu L."/>
            <person name="Ma J."/>
        </authorList>
    </citation>
    <scope>NUCLEOTIDE SEQUENCE [LARGE SCALE GENOMIC DNA]</scope>
    <source>
        <strain evidence="2">CGMCC 1.10832</strain>
    </source>
</reference>
<dbReference type="SUPFAM" id="SSF49464">
    <property type="entry name" value="Carboxypeptidase regulatory domain-like"/>
    <property type="match status" value="1"/>
</dbReference>
<evidence type="ECO:0008006" key="3">
    <source>
        <dbReference type="Google" id="ProtNLM"/>
    </source>
</evidence>
<dbReference type="RefSeq" id="WP_188463004.1">
    <property type="nucleotide sequence ID" value="NZ_BAABHU010000006.1"/>
</dbReference>
<gene>
    <name evidence="1" type="ORF">GCM10011506_20450</name>
</gene>